<evidence type="ECO:0000313" key="2">
    <source>
        <dbReference type="Proteomes" id="UP000326924"/>
    </source>
</evidence>
<accession>A0A5J5ELQ5</accession>
<dbReference type="EMBL" id="VXIS01000204">
    <property type="protein sequence ID" value="KAA8897053.1"/>
    <property type="molecule type" value="Genomic_DNA"/>
</dbReference>
<evidence type="ECO:0000313" key="1">
    <source>
        <dbReference type="EMBL" id="KAA8897053.1"/>
    </source>
</evidence>
<reference evidence="1 2" key="1">
    <citation type="submission" date="2019-09" db="EMBL/GenBank/DDBJ databases">
        <title>Draft genome of the ectomycorrhizal ascomycete Sphaerosporella brunnea.</title>
        <authorList>
            <consortium name="DOE Joint Genome Institute"/>
            <person name="Benucci G.M."/>
            <person name="Marozzi G."/>
            <person name="Antonielli L."/>
            <person name="Sanchez S."/>
            <person name="Marco P."/>
            <person name="Wang X."/>
            <person name="Falini L.B."/>
            <person name="Barry K."/>
            <person name="Haridas S."/>
            <person name="Lipzen A."/>
            <person name="Labutti K."/>
            <person name="Grigoriev I.V."/>
            <person name="Murat C."/>
            <person name="Martin F."/>
            <person name="Albertini E."/>
            <person name="Donnini D."/>
            <person name="Bonito G."/>
        </authorList>
    </citation>
    <scope>NUCLEOTIDE SEQUENCE [LARGE SCALE GENOMIC DNA]</scope>
    <source>
        <strain evidence="1 2">Sb_GMNB300</strain>
    </source>
</reference>
<keyword evidence="2" id="KW-1185">Reference proteome</keyword>
<sequence>MTQKYCTVCPHVGNERNHARHMRQAHHRYLCEVHMDYVMAIEYATKSTGWLEIGASSTDWWKILELAKRSLARQLSKRLESDSDVKDDLEPDNFDHSPAEHELVDEEAEVVQQADDVDDLATVQELLISDQQSSDGSNASLPSELKPRIIFWAVSPDPEYIKMLDDAVKADAAVQVIATFGKALLGHRVKSISCIREMDGDKTWAPGLTDMTYGANAVCSFGAVYVASEFDPRMASLLVGPDAMHPLVLFLRGQSGSGKTWLTRNLLQPLEGVQISITLLEGGASTPTIPQAKNKANTVKLTKRPLGAVPCWSRTAKTSANESFSRAVVAYRMDVLLLIDMPGGEEVGDGPEETSKINTANMEVLATPYAFHTGTVSTTCSRNPAVQFVL</sequence>
<comment type="caution">
    <text evidence="1">The sequence shown here is derived from an EMBL/GenBank/DDBJ whole genome shotgun (WGS) entry which is preliminary data.</text>
</comment>
<protein>
    <submittedName>
        <fullName evidence="1">Uncharacterized protein</fullName>
    </submittedName>
</protein>
<dbReference type="Proteomes" id="UP000326924">
    <property type="component" value="Unassembled WGS sequence"/>
</dbReference>
<name>A0A5J5ELQ5_9PEZI</name>
<dbReference type="InParanoid" id="A0A5J5ELQ5"/>
<proteinExistence type="predicted"/>
<dbReference type="AlphaFoldDB" id="A0A5J5ELQ5"/>
<gene>
    <name evidence="1" type="ORF">FN846DRAFT_893163</name>
</gene>
<organism evidence="1 2">
    <name type="scientific">Sphaerosporella brunnea</name>
    <dbReference type="NCBI Taxonomy" id="1250544"/>
    <lineage>
        <taxon>Eukaryota</taxon>
        <taxon>Fungi</taxon>
        <taxon>Dikarya</taxon>
        <taxon>Ascomycota</taxon>
        <taxon>Pezizomycotina</taxon>
        <taxon>Pezizomycetes</taxon>
        <taxon>Pezizales</taxon>
        <taxon>Pyronemataceae</taxon>
        <taxon>Sphaerosporella</taxon>
    </lineage>
</organism>